<gene>
    <name evidence="3" type="primary">fabG_4</name>
    <name evidence="3" type="ORF">MSP8886_01600</name>
</gene>
<name>A0A1A8TDG0_9GAMM</name>
<protein>
    <submittedName>
        <fullName evidence="3">3-oxoacyl-[acyl-carrier-protein] reductase FabG</fullName>
        <ecNumber evidence="3">1.1.1.100</ecNumber>
    </submittedName>
</protein>
<dbReference type="SUPFAM" id="SSF51735">
    <property type="entry name" value="NAD(P)-binding Rossmann-fold domains"/>
    <property type="match status" value="1"/>
</dbReference>
<evidence type="ECO:0000313" key="3">
    <source>
        <dbReference type="EMBL" id="SBS29781.1"/>
    </source>
</evidence>
<evidence type="ECO:0000313" key="4">
    <source>
        <dbReference type="Proteomes" id="UP000092544"/>
    </source>
</evidence>
<sequence>MSNNKNNNQNHLNSTQAYPQYPSLSGRHALVTGGASGIGEALVRALAQQGCLVSFFDIDQIAGKTLSEELNGKGLKTHFSRVDLTDIETLKSTIIERIADWGAIRLLVNNAANDQRHSLQDFSSEQFDQCMSVNLKPHFFTAQVVAPAMAEAGGGSIINMSSNSWMLGLSGYLGYVTAKAGISGLTKGLARELGGQKIRVNTVLPGWVMTEKQKHLWLTPEAEAELMIQQALKEKIEPEDVADLVLFLGSDNSRMISGQSLVVDGGRL</sequence>
<dbReference type="InterPro" id="IPR020904">
    <property type="entry name" value="Sc_DH/Rdtase_CS"/>
</dbReference>
<dbReference type="PANTHER" id="PTHR43639">
    <property type="entry name" value="OXIDOREDUCTASE, SHORT-CHAIN DEHYDROGENASE/REDUCTASE FAMILY (AFU_ORTHOLOGUE AFUA_5G02870)"/>
    <property type="match status" value="1"/>
</dbReference>
<dbReference type="PROSITE" id="PS00061">
    <property type="entry name" value="ADH_SHORT"/>
    <property type="match status" value="1"/>
</dbReference>
<accession>A0A1A8TDG0</accession>
<keyword evidence="2 3" id="KW-0560">Oxidoreductase</keyword>
<organism evidence="3 4">
    <name type="scientific">Marinomonas spartinae</name>
    <dbReference type="NCBI Taxonomy" id="1792290"/>
    <lineage>
        <taxon>Bacteria</taxon>
        <taxon>Pseudomonadati</taxon>
        <taxon>Pseudomonadota</taxon>
        <taxon>Gammaproteobacteria</taxon>
        <taxon>Oceanospirillales</taxon>
        <taxon>Oceanospirillaceae</taxon>
        <taxon>Marinomonas</taxon>
    </lineage>
</organism>
<dbReference type="Proteomes" id="UP000092544">
    <property type="component" value="Unassembled WGS sequence"/>
</dbReference>
<keyword evidence="4" id="KW-1185">Reference proteome</keyword>
<dbReference type="InterPro" id="IPR002347">
    <property type="entry name" value="SDR_fam"/>
</dbReference>
<evidence type="ECO:0000256" key="2">
    <source>
        <dbReference type="ARBA" id="ARBA00023002"/>
    </source>
</evidence>
<dbReference type="RefSeq" id="WP_067014695.1">
    <property type="nucleotide sequence ID" value="NZ_FLOB01000003.1"/>
</dbReference>
<dbReference type="AlphaFoldDB" id="A0A1A8TDG0"/>
<dbReference type="EC" id="1.1.1.100" evidence="3"/>
<dbReference type="Pfam" id="PF13561">
    <property type="entry name" value="adh_short_C2"/>
    <property type="match status" value="1"/>
</dbReference>
<dbReference type="PRINTS" id="PR00080">
    <property type="entry name" value="SDRFAMILY"/>
</dbReference>
<dbReference type="EMBL" id="FLOB01000003">
    <property type="protein sequence ID" value="SBS29781.1"/>
    <property type="molecule type" value="Genomic_DNA"/>
</dbReference>
<comment type="similarity">
    <text evidence="1">Belongs to the short-chain dehydrogenases/reductases (SDR) family.</text>
</comment>
<dbReference type="PRINTS" id="PR00081">
    <property type="entry name" value="GDHRDH"/>
</dbReference>
<dbReference type="PANTHER" id="PTHR43639:SF1">
    <property type="entry name" value="SHORT-CHAIN DEHYDROGENASE_REDUCTASE FAMILY PROTEIN"/>
    <property type="match status" value="1"/>
</dbReference>
<proteinExistence type="inferred from homology"/>
<evidence type="ECO:0000256" key="1">
    <source>
        <dbReference type="ARBA" id="ARBA00006484"/>
    </source>
</evidence>
<dbReference type="FunFam" id="3.40.50.720:FF:000084">
    <property type="entry name" value="Short-chain dehydrogenase reductase"/>
    <property type="match status" value="1"/>
</dbReference>
<dbReference type="InterPro" id="IPR036291">
    <property type="entry name" value="NAD(P)-bd_dom_sf"/>
</dbReference>
<dbReference type="GO" id="GO:0004316">
    <property type="term" value="F:3-oxoacyl-[acyl-carrier-protein] reductase (NADPH) activity"/>
    <property type="evidence" value="ECO:0007669"/>
    <property type="project" value="UniProtKB-EC"/>
</dbReference>
<dbReference type="CDD" id="cd05233">
    <property type="entry name" value="SDR_c"/>
    <property type="match status" value="1"/>
</dbReference>
<dbReference type="STRING" id="1792290.MSP8886_01600"/>
<dbReference type="Gene3D" id="3.40.50.720">
    <property type="entry name" value="NAD(P)-binding Rossmann-like Domain"/>
    <property type="match status" value="1"/>
</dbReference>
<dbReference type="OrthoDB" id="9789398at2"/>
<reference evidence="3 4" key="1">
    <citation type="submission" date="2016-06" db="EMBL/GenBank/DDBJ databases">
        <authorList>
            <person name="Kjaerup R.B."/>
            <person name="Dalgaard T.S."/>
            <person name="Juul-Madsen H.R."/>
        </authorList>
    </citation>
    <scope>NUCLEOTIDE SEQUENCE [LARGE SCALE GENOMIC DNA]</scope>
    <source>
        <strain evidence="3 4">CECT 8886</strain>
    </source>
</reference>